<protein>
    <submittedName>
        <fullName evidence="3">NAD-dependent epimerase/dehydratase family protein</fullName>
    </submittedName>
</protein>
<dbReference type="EMBL" id="JBHSPH010000008">
    <property type="protein sequence ID" value="MFC5864164.1"/>
    <property type="molecule type" value="Genomic_DNA"/>
</dbReference>
<reference evidence="4" key="1">
    <citation type="journal article" date="2019" name="Int. J. Syst. Evol. Microbiol.">
        <title>The Global Catalogue of Microorganisms (GCM) 10K type strain sequencing project: providing services to taxonomists for standard genome sequencing and annotation.</title>
        <authorList>
            <consortium name="The Broad Institute Genomics Platform"/>
            <consortium name="The Broad Institute Genome Sequencing Center for Infectious Disease"/>
            <person name="Wu L."/>
            <person name="Ma J."/>
        </authorList>
    </citation>
    <scope>NUCLEOTIDE SEQUENCE [LARGE SCALE GENOMIC DNA]</scope>
    <source>
        <strain evidence="4">JCM 4087</strain>
    </source>
</reference>
<dbReference type="Pfam" id="PF01370">
    <property type="entry name" value="Epimerase"/>
    <property type="match status" value="1"/>
</dbReference>
<dbReference type="InterPro" id="IPR036291">
    <property type="entry name" value="NAD(P)-bd_dom_sf"/>
</dbReference>
<sequence length="333" mass="36997">MRLAEEDVVVCGAGGFIGGHLVKSLLTNGVNVIRAVDIKPIGEWYQASSQVENVEADLNEINNCRDAVSGATVVFNLAANMGGMGFIENNKALCMLSVLINTHLLMAAKEAHVSRFFFSSSACVYNADKQRDPRATALRESDAYPALAEDGYGWEKLFSERMCRHFEEDFNLECRVARFHNVYGPMGTWTGGREKAPAAICRKVLEAKFSGNHEIEIWGDGKQSRSFMYIDDCTKGTEMIAEADIHEPINLGSSELVTIDQLVDIAEDFAGIKLTRRYKLDAPKGVNGRNSDNTLIRRRLSWEPSTSLRDGLRETYDWISSQMEVGVHAESRA</sequence>
<name>A0ABW1EJQ2_9BACT</name>
<dbReference type="InterPro" id="IPR001509">
    <property type="entry name" value="Epimerase_deHydtase"/>
</dbReference>
<keyword evidence="1" id="KW-0520">NAD</keyword>
<evidence type="ECO:0000256" key="1">
    <source>
        <dbReference type="ARBA" id="ARBA00023027"/>
    </source>
</evidence>
<dbReference type="SUPFAM" id="SSF51735">
    <property type="entry name" value="NAD(P)-binding Rossmann-fold domains"/>
    <property type="match status" value="1"/>
</dbReference>
<evidence type="ECO:0000313" key="4">
    <source>
        <dbReference type="Proteomes" id="UP001596091"/>
    </source>
</evidence>
<organism evidence="3 4">
    <name type="scientific">Acidicapsa dinghuensis</name>
    <dbReference type="NCBI Taxonomy" id="2218256"/>
    <lineage>
        <taxon>Bacteria</taxon>
        <taxon>Pseudomonadati</taxon>
        <taxon>Acidobacteriota</taxon>
        <taxon>Terriglobia</taxon>
        <taxon>Terriglobales</taxon>
        <taxon>Acidobacteriaceae</taxon>
        <taxon>Acidicapsa</taxon>
    </lineage>
</organism>
<accession>A0ABW1EJQ2</accession>
<proteinExistence type="predicted"/>
<dbReference type="PANTHER" id="PTHR43574">
    <property type="entry name" value="EPIMERASE-RELATED"/>
    <property type="match status" value="1"/>
</dbReference>
<dbReference type="Proteomes" id="UP001596091">
    <property type="component" value="Unassembled WGS sequence"/>
</dbReference>
<dbReference type="Gene3D" id="3.90.25.10">
    <property type="entry name" value="UDP-galactose 4-epimerase, domain 1"/>
    <property type="match status" value="1"/>
</dbReference>
<evidence type="ECO:0000313" key="3">
    <source>
        <dbReference type="EMBL" id="MFC5864164.1"/>
    </source>
</evidence>
<dbReference type="RefSeq" id="WP_263340716.1">
    <property type="nucleotide sequence ID" value="NZ_JAGSYH010000006.1"/>
</dbReference>
<gene>
    <name evidence="3" type="ORF">ACFPT7_17795</name>
</gene>
<dbReference type="Gene3D" id="3.40.50.720">
    <property type="entry name" value="NAD(P)-binding Rossmann-like Domain"/>
    <property type="match status" value="1"/>
</dbReference>
<comment type="caution">
    <text evidence="3">The sequence shown here is derived from an EMBL/GenBank/DDBJ whole genome shotgun (WGS) entry which is preliminary data.</text>
</comment>
<keyword evidence="4" id="KW-1185">Reference proteome</keyword>
<feature type="domain" description="NAD-dependent epimerase/dehydratase" evidence="2">
    <location>
        <begin position="8"/>
        <end position="252"/>
    </location>
</feature>
<evidence type="ECO:0000259" key="2">
    <source>
        <dbReference type="Pfam" id="PF01370"/>
    </source>
</evidence>